<protein>
    <submittedName>
        <fullName evidence="2">Uncharacterized protein</fullName>
    </submittedName>
</protein>
<feature type="transmembrane region" description="Helical" evidence="1">
    <location>
        <begin position="31"/>
        <end position="50"/>
    </location>
</feature>
<keyword evidence="3" id="KW-1185">Reference proteome</keyword>
<keyword evidence="1" id="KW-1133">Transmembrane helix</keyword>
<accession>A0A089HK30</accession>
<keyword evidence="1" id="KW-0472">Membrane</keyword>
<proteinExistence type="predicted"/>
<dbReference type="Proteomes" id="UP000029409">
    <property type="component" value="Chromosome"/>
</dbReference>
<gene>
    <name evidence="2" type="ORF">PDUR_02730</name>
</gene>
<reference evidence="2 3" key="1">
    <citation type="submission" date="2014-08" db="EMBL/GenBank/DDBJ databases">
        <title>Comparative genomics of the Paenibacillus odorifer group.</title>
        <authorList>
            <person name="den Bakker H.C."/>
            <person name="Tsai Y.-C."/>
            <person name="Martin N."/>
            <person name="Korlach J."/>
            <person name="Wiedmann M."/>
        </authorList>
    </citation>
    <scope>NUCLEOTIDE SEQUENCE [LARGE SCALE GENOMIC DNA]</scope>
    <source>
        <strain evidence="2 3">DSM 1735</strain>
    </source>
</reference>
<sequence length="62" mass="6677">MKNRTGIMVAVSIILIIISSQIPSYESKALGALQQLLLGLGLVGCLLAMWKFMKSGGKKKNN</sequence>
<dbReference type="EMBL" id="CP009288">
    <property type="protein sequence ID" value="AIQ11040.1"/>
    <property type="molecule type" value="Genomic_DNA"/>
</dbReference>
<name>A0A089HK30_PAEDU</name>
<dbReference type="KEGG" id="pdu:PDUR_02730"/>
<dbReference type="RefSeq" id="WP_042204970.1">
    <property type="nucleotide sequence ID" value="NZ_CP009288.1"/>
</dbReference>
<dbReference type="STRING" id="44251.PDUR_02730"/>
<organism evidence="2 3">
    <name type="scientific">Paenibacillus durus</name>
    <name type="common">Paenibacillus azotofixans</name>
    <dbReference type="NCBI Taxonomy" id="44251"/>
    <lineage>
        <taxon>Bacteria</taxon>
        <taxon>Bacillati</taxon>
        <taxon>Bacillota</taxon>
        <taxon>Bacilli</taxon>
        <taxon>Bacillales</taxon>
        <taxon>Paenibacillaceae</taxon>
        <taxon>Paenibacillus</taxon>
    </lineage>
</organism>
<evidence type="ECO:0000256" key="1">
    <source>
        <dbReference type="SAM" id="Phobius"/>
    </source>
</evidence>
<evidence type="ECO:0000313" key="3">
    <source>
        <dbReference type="Proteomes" id="UP000029409"/>
    </source>
</evidence>
<evidence type="ECO:0000313" key="2">
    <source>
        <dbReference type="EMBL" id="AIQ11040.1"/>
    </source>
</evidence>
<dbReference type="AlphaFoldDB" id="A0A089HK30"/>
<feature type="transmembrane region" description="Helical" evidence="1">
    <location>
        <begin position="7"/>
        <end position="25"/>
    </location>
</feature>
<keyword evidence="1" id="KW-0812">Transmembrane</keyword>